<feature type="region of interest" description="Disordered" evidence="4">
    <location>
        <begin position="518"/>
        <end position="551"/>
    </location>
</feature>
<dbReference type="InterPro" id="IPR051601">
    <property type="entry name" value="Serine_prot/Carboxylest_S33"/>
</dbReference>
<dbReference type="PANTHER" id="PTHR43248:SF29">
    <property type="entry name" value="TRIPEPTIDYL AMINOPEPTIDASE"/>
    <property type="match status" value="1"/>
</dbReference>
<evidence type="ECO:0000256" key="5">
    <source>
        <dbReference type="SAM" id="SignalP"/>
    </source>
</evidence>
<feature type="chain" id="PRO_5016617727" evidence="5">
    <location>
        <begin position="27"/>
        <end position="551"/>
    </location>
</feature>
<sequence length="551" mass="59165">MRAVALYGTLGALALTATAVAPATGAADPATPGAAARADGQTAEVRGVRTAVREAAAAGIDWHKCPPAGKEPVPSQCGTVRVPVDYAKPHGERISLTVSRARATGGKKRHQGPLLYNPGGPGGNGLRFPLYGSQLGGTWKRLQQSYDLVGYAPRGVGPSAPVSCQEPREFAKGPNRAPRRPSESYKRQMRERAAAYARGCARDQGARLAHFTTADHARDLHVIRAGLGARKLSYLGVSYGTYLGSVYATLFPGHVRRLALDSVVNPDRRKIWYQANLDQNTAFERRWHDWKRWVARHDDVYGLGTTPARVQRAFDTVRDAVDRNRDGADRPVGSRELLTGFLDVVYADHAWAGHAHALAEYRKGNRRPLLALAAPETGASAAAAAENSNAAYNAVECADAPWPRDWTRWDRDNAVLAAHAPLNTWENAWMNLPCAYWQGPQSRPVEVGTEPGALPPVLLLAASRDGATPYEGALETQRRLPGSSLVTERGAGSHGIAGGPNECVNRHLEAYLLHGRTPGRAADCAPRPEPQADRGARGAPGPDGARVTDRG</sequence>
<dbReference type="RefSeq" id="WP_208877388.1">
    <property type="nucleotide sequence ID" value="NZ_CP031320.1"/>
</dbReference>
<evidence type="ECO:0000313" key="7">
    <source>
        <dbReference type="EMBL" id="AXK32879.1"/>
    </source>
</evidence>
<dbReference type="Proteomes" id="UP000254425">
    <property type="component" value="Chromosome"/>
</dbReference>
<evidence type="ECO:0000313" key="8">
    <source>
        <dbReference type="Proteomes" id="UP000254425"/>
    </source>
</evidence>
<dbReference type="EMBL" id="CP031320">
    <property type="protein sequence ID" value="AXK32879.1"/>
    <property type="molecule type" value="Genomic_DNA"/>
</dbReference>
<dbReference type="Gene3D" id="3.40.50.1820">
    <property type="entry name" value="alpha/beta hydrolase"/>
    <property type="match status" value="1"/>
</dbReference>
<feature type="domain" description="Peptidase S33 tripeptidyl aminopeptidase-like C-terminal" evidence="6">
    <location>
        <begin position="425"/>
        <end position="524"/>
    </location>
</feature>
<comment type="similarity">
    <text evidence="1">Belongs to the peptidase S33 family.</text>
</comment>
<evidence type="ECO:0000256" key="4">
    <source>
        <dbReference type="SAM" id="MobiDB-lite"/>
    </source>
</evidence>
<reference evidence="7 8" key="1">
    <citation type="submission" date="2018-07" db="EMBL/GenBank/DDBJ databases">
        <title>Draft genome of the type strain Streptomyces armeniacus ATCC 15676.</title>
        <authorList>
            <person name="Labana P."/>
            <person name="Gosse J.T."/>
            <person name="Boddy C.N."/>
        </authorList>
    </citation>
    <scope>NUCLEOTIDE SEQUENCE [LARGE SCALE GENOMIC DNA]</scope>
    <source>
        <strain evidence="7 8">ATCC 15676</strain>
    </source>
</reference>
<protein>
    <submittedName>
        <fullName evidence="7">Alpha/beta hydrolase</fullName>
    </submittedName>
</protein>
<dbReference type="PANTHER" id="PTHR43248">
    <property type="entry name" value="2-SUCCINYL-6-HYDROXY-2,4-CYCLOHEXADIENE-1-CARBOXYLATE SYNTHASE"/>
    <property type="match status" value="1"/>
</dbReference>
<evidence type="ECO:0000256" key="2">
    <source>
        <dbReference type="ARBA" id="ARBA00022729"/>
    </source>
</evidence>
<keyword evidence="3 7" id="KW-0378">Hydrolase</keyword>
<name>A0A345XML3_9ACTN</name>
<dbReference type="Pfam" id="PF08386">
    <property type="entry name" value="Abhydrolase_4"/>
    <property type="match status" value="1"/>
</dbReference>
<dbReference type="AlphaFoldDB" id="A0A345XML3"/>
<proteinExistence type="inferred from homology"/>
<feature type="region of interest" description="Disordered" evidence="4">
    <location>
        <begin position="101"/>
        <end position="120"/>
    </location>
</feature>
<evidence type="ECO:0000259" key="6">
    <source>
        <dbReference type="Pfam" id="PF08386"/>
    </source>
</evidence>
<feature type="region of interest" description="Disordered" evidence="4">
    <location>
        <begin position="158"/>
        <end position="187"/>
    </location>
</feature>
<dbReference type="InterPro" id="IPR013595">
    <property type="entry name" value="Pept_S33_TAP-like_C"/>
</dbReference>
<dbReference type="InterPro" id="IPR029058">
    <property type="entry name" value="AB_hydrolase_fold"/>
</dbReference>
<dbReference type="KEGG" id="sarm:DVA86_09690"/>
<evidence type="ECO:0000256" key="3">
    <source>
        <dbReference type="ARBA" id="ARBA00022801"/>
    </source>
</evidence>
<evidence type="ECO:0000256" key="1">
    <source>
        <dbReference type="ARBA" id="ARBA00010088"/>
    </source>
</evidence>
<keyword evidence="8" id="KW-1185">Reference proteome</keyword>
<dbReference type="SUPFAM" id="SSF53474">
    <property type="entry name" value="alpha/beta-Hydrolases"/>
    <property type="match status" value="1"/>
</dbReference>
<gene>
    <name evidence="7" type="ORF">DVA86_09690</name>
</gene>
<keyword evidence="2 5" id="KW-0732">Signal</keyword>
<organism evidence="7 8">
    <name type="scientific">Streptomyces armeniacus</name>
    <dbReference type="NCBI Taxonomy" id="83291"/>
    <lineage>
        <taxon>Bacteria</taxon>
        <taxon>Bacillati</taxon>
        <taxon>Actinomycetota</taxon>
        <taxon>Actinomycetes</taxon>
        <taxon>Kitasatosporales</taxon>
        <taxon>Streptomycetaceae</taxon>
        <taxon>Streptomyces</taxon>
    </lineage>
</organism>
<feature type="signal peptide" evidence="5">
    <location>
        <begin position="1"/>
        <end position="26"/>
    </location>
</feature>
<dbReference type="GO" id="GO:0016787">
    <property type="term" value="F:hydrolase activity"/>
    <property type="evidence" value="ECO:0007669"/>
    <property type="project" value="UniProtKB-KW"/>
</dbReference>
<accession>A0A345XML3</accession>